<organism evidence="2 3">
    <name type="scientific">Polarella glacialis</name>
    <name type="common">Dinoflagellate</name>
    <dbReference type="NCBI Taxonomy" id="89957"/>
    <lineage>
        <taxon>Eukaryota</taxon>
        <taxon>Sar</taxon>
        <taxon>Alveolata</taxon>
        <taxon>Dinophyceae</taxon>
        <taxon>Suessiales</taxon>
        <taxon>Suessiaceae</taxon>
        <taxon>Polarella</taxon>
    </lineage>
</organism>
<reference evidence="2" key="1">
    <citation type="submission" date="2021-02" db="EMBL/GenBank/DDBJ databases">
        <authorList>
            <person name="Dougan E. K."/>
            <person name="Rhodes N."/>
            <person name="Thang M."/>
            <person name="Chan C."/>
        </authorList>
    </citation>
    <scope>NUCLEOTIDE SEQUENCE</scope>
</reference>
<feature type="compositionally biased region" description="Low complexity" evidence="1">
    <location>
        <begin position="462"/>
        <end position="471"/>
    </location>
</feature>
<dbReference type="OrthoDB" id="416582at2759"/>
<feature type="compositionally biased region" description="Polar residues" evidence="1">
    <location>
        <begin position="494"/>
        <end position="506"/>
    </location>
</feature>
<comment type="caution">
    <text evidence="2">The sequence shown here is derived from an EMBL/GenBank/DDBJ whole genome shotgun (WGS) entry which is preliminary data.</text>
</comment>
<accession>A0A813D7R5</accession>
<dbReference type="OMA" id="WHAGVDE"/>
<evidence type="ECO:0000313" key="3">
    <source>
        <dbReference type="Proteomes" id="UP000654075"/>
    </source>
</evidence>
<protein>
    <submittedName>
        <fullName evidence="2">Uncharacterized protein</fullName>
    </submittedName>
</protein>
<gene>
    <name evidence="2" type="ORF">PGLA1383_LOCUS1753</name>
</gene>
<sequence length="506" mass="55544">MVDYLESRAASDKGMARSVPDSIAATLAVLESAGQVSEENSISMDSFWKSTVAAWKTALESGAPPKVQAEATPVSVIIATELFVMDTLEPRFLRAIAWLYLVMHWATLRIDDVANIDPARLTLSEVCLKGILTKTKTTGPGRRTREVPFFVSRSCSFAGCDWIQAGFDVWSSEEYSFHRDFFVMKSSRRFDAPLKKPMLGDALVAHIRQVLSRLRVLTRPTATEGWRMLKESRPLVHTAFSTWFKGHGPRHWLPSVAAVLGAPKADRDVLGRWAVDAHQSNDYVLTARLIVLRTQAHVVRMLSAPPHSSEGEANDFNYDEVELLEKLQAWAAGCGLEPDSVEGFKSLIKSSQGKWSLMQQGPQTAPLDDEGNICFDEEADAELPVAAHPERERKMVEQASPFWVSVARSSGFRRLHRTGCCPIRRENCWGSMSVYEIKPGIADAACKDCQRKGAMTAEPTEDSSSSSGSSSSDEDEQVGITDGQVSAPPPNAAEGTSSGSTTVMMN</sequence>
<evidence type="ECO:0000313" key="2">
    <source>
        <dbReference type="EMBL" id="CAE8582763.1"/>
    </source>
</evidence>
<dbReference type="Proteomes" id="UP000654075">
    <property type="component" value="Unassembled WGS sequence"/>
</dbReference>
<dbReference type="AlphaFoldDB" id="A0A813D7R5"/>
<keyword evidence="3" id="KW-1185">Reference proteome</keyword>
<dbReference type="EMBL" id="CAJNNV010000484">
    <property type="protein sequence ID" value="CAE8582763.1"/>
    <property type="molecule type" value="Genomic_DNA"/>
</dbReference>
<evidence type="ECO:0000256" key="1">
    <source>
        <dbReference type="SAM" id="MobiDB-lite"/>
    </source>
</evidence>
<proteinExistence type="predicted"/>
<feature type="region of interest" description="Disordered" evidence="1">
    <location>
        <begin position="455"/>
        <end position="506"/>
    </location>
</feature>
<name>A0A813D7R5_POLGL</name>